<dbReference type="AlphaFoldDB" id="A0A5C6M2W7"/>
<reference evidence="2 3" key="2">
    <citation type="submission" date="2019-08" db="EMBL/GenBank/DDBJ databases">
        <authorList>
            <person name="Henke P."/>
        </authorList>
    </citation>
    <scope>NUCLEOTIDE SEQUENCE [LARGE SCALE GENOMIC DNA]</scope>
    <source>
        <strain evidence="2">Phe10_nw2017</strain>
    </source>
</reference>
<feature type="transmembrane region" description="Helical" evidence="1">
    <location>
        <begin position="456"/>
        <end position="478"/>
    </location>
</feature>
<dbReference type="EMBL" id="SRHE01000692">
    <property type="protein sequence ID" value="TWW08392.1"/>
    <property type="molecule type" value="Genomic_DNA"/>
</dbReference>
<feature type="transmembrane region" description="Helical" evidence="1">
    <location>
        <begin position="116"/>
        <end position="138"/>
    </location>
</feature>
<feature type="transmembrane region" description="Helical" evidence="1">
    <location>
        <begin position="323"/>
        <end position="350"/>
    </location>
</feature>
<protein>
    <submittedName>
        <fullName evidence="2">Uncharacterized protein</fullName>
    </submittedName>
</protein>
<feature type="transmembrane region" description="Helical" evidence="1">
    <location>
        <begin position="235"/>
        <end position="252"/>
    </location>
</feature>
<keyword evidence="1" id="KW-0812">Transmembrane</keyword>
<sequence length="480" mass="53579">MLPMLTLLLITFPMLAFAYSLGGLDRLWLLATFWLLFWECLLWAAVGLLCSSYFRTSAGAFLASYGLVTLNFAGMWTGWTDLWTPFGIWHGLHPVQLLGNPGLSGASEWWVPAARLLWSTLPTVVLVLSCLLATRVLLVQQAFVVHTGLLLRLFRRLDAGFERLNGWLGGVQLFSGRGALPEIEPIAWRERVRGAAGSSRYLVRLLLLMEIPTLLFCVWYAIYGANCEVQGLLELVWYGWWLVALLVISARASTLISSERSSETLDILLTVPLTGREILQQKVLGLQRLLLLLSVPILTVNLTFFVMWLFAGEVTAAADGERWIRLIGYLGMTLFSTWTVLQLLLWLAVLAGGSARTQVHSVVRAVAVSVGWVLVSWFVIGSATIEDGAGYFPESVTRVWQLSQLHQGDVVRRLFRLDGALQASHQVLLSGSPQLYGLLESFDVRRVHAERDSGELLALGGAVLNWHFLLMCLIRWWVLS</sequence>
<feature type="non-terminal residue" evidence="2">
    <location>
        <position position="480"/>
    </location>
</feature>
<keyword evidence="3" id="KW-1185">Reference proteome</keyword>
<accession>A0A5C6M2W7</accession>
<evidence type="ECO:0000256" key="1">
    <source>
        <dbReference type="SAM" id="Phobius"/>
    </source>
</evidence>
<reference evidence="2 3" key="1">
    <citation type="submission" date="2019-08" db="EMBL/GenBank/DDBJ databases">
        <title>100 year-old enigma solved: identification of Planctomyces bekefii, the type genus and species of the phylum Planctomycetes.</title>
        <authorList>
            <person name="Svetlana D.N."/>
            <person name="Overmann J."/>
        </authorList>
    </citation>
    <scope>NUCLEOTIDE SEQUENCE [LARGE SCALE GENOMIC DNA]</scope>
    <source>
        <strain evidence="2">Phe10_nw2017</strain>
    </source>
</reference>
<feature type="transmembrane region" description="Helical" evidence="1">
    <location>
        <begin position="362"/>
        <end position="385"/>
    </location>
</feature>
<comment type="caution">
    <text evidence="2">The sequence shown here is derived from an EMBL/GenBank/DDBJ whole genome shotgun (WGS) entry which is preliminary data.</text>
</comment>
<feature type="transmembrane region" description="Helical" evidence="1">
    <location>
        <begin position="28"/>
        <end position="49"/>
    </location>
</feature>
<evidence type="ECO:0000313" key="3">
    <source>
        <dbReference type="Proteomes" id="UP000321083"/>
    </source>
</evidence>
<keyword evidence="1" id="KW-0472">Membrane</keyword>
<feature type="transmembrane region" description="Helical" evidence="1">
    <location>
        <begin position="201"/>
        <end position="223"/>
    </location>
</feature>
<name>A0A5C6M2W7_9PLAN</name>
<gene>
    <name evidence="2" type="ORF">E3A20_24790</name>
</gene>
<proteinExistence type="predicted"/>
<organism evidence="2 3">
    <name type="scientific">Planctomyces bekefii</name>
    <dbReference type="NCBI Taxonomy" id="1653850"/>
    <lineage>
        <taxon>Bacteria</taxon>
        <taxon>Pseudomonadati</taxon>
        <taxon>Planctomycetota</taxon>
        <taxon>Planctomycetia</taxon>
        <taxon>Planctomycetales</taxon>
        <taxon>Planctomycetaceae</taxon>
        <taxon>Planctomyces</taxon>
    </lineage>
</organism>
<dbReference type="Proteomes" id="UP000321083">
    <property type="component" value="Unassembled WGS sequence"/>
</dbReference>
<feature type="transmembrane region" description="Helical" evidence="1">
    <location>
        <begin position="61"/>
        <end position="79"/>
    </location>
</feature>
<feature type="transmembrane region" description="Helical" evidence="1">
    <location>
        <begin position="289"/>
        <end position="311"/>
    </location>
</feature>
<evidence type="ECO:0000313" key="2">
    <source>
        <dbReference type="EMBL" id="TWW08392.1"/>
    </source>
</evidence>
<keyword evidence="1" id="KW-1133">Transmembrane helix</keyword>